<name>A0A1T5A276_9SPHI</name>
<keyword evidence="3" id="KW-1185">Reference proteome</keyword>
<keyword evidence="2" id="KW-0675">Receptor</keyword>
<dbReference type="Pfam" id="PF07715">
    <property type="entry name" value="Plug"/>
    <property type="match status" value="1"/>
</dbReference>
<dbReference type="NCBIfam" id="TIGR04057">
    <property type="entry name" value="SusC_RagA_signa"/>
    <property type="match status" value="1"/>
</dbReference>
<dbReference type="Proteomes" id="UP000190541">
    <property type="component" value="Unassembled WGS sequence"/>
</dbReference>
<dbReference type="EMBL" id="FUYS01000001">
    <property type="protein sequence ID" value="SKB29050.1"/>
    <property type="molecule type" value="Genomic_DNA"/>
</dbReference>
<accession>A0A1T5A276</accession>
<dbReference type="SUPFAM" id="SSF56935">
    <property type="entry name" value="Porins"/>
    <property type="match status" value="1"/>
</dbReference>
<feature type="domain" description="TonB-dependent receptor plug" evidence="1">
    <location>
        <begin position="3"/>
        <end position="50"/>
    </location>
</feature>
<proteinExistence type="predicted"/>
<evidence type="ECO:0000259" key="1">
    <source>
        <dbReference type="Pfam" id="PF07715"/>
    </source>
</evidence>
<sequence length="309" mass="34041">MTGSREPLIVIDGIPGGSLNLLQQDDIESFDVLKDGSAAAIYGTRGNAGVILITTKKGREGEPRFDYSTYVQREVVDRKPDFLTASDFRNLIAQGIVNADQDFGASTDLYDELIDKQNISHYHNFAASGGSANTNYRVSLFVNDADGIAKQSSRNQWGGRINVNQRGLQDRLNLQVNLAANFSKSNLLGGGFNNSDDPNARITSTGADFEQAVQRNPTAPIYNEDGSFLETQAYNNYNPISRLANRIAERNEQVLSGDAKLTLDIVEGLSASVFGSYVRNSFNDRFYRSTNDWEQRPGTEWQGLCGQVE</sequence>
<reference evidence="2 3" key="1">
    <citation type="submission" date="2017-02" db="EMBL/GenBank/DDBJ databases">
        <authorList>
            <person name="Peterson S.W."/>
        </authorList>
    </citation>
    <scope>NUCLEOTIDE SEQUENCE [LARGE SCALE GENOMIC DNA]</scope>
    <source>
        <strain evidence="2 3">DSM 22899</strain>
    </source>
</reference>
<evidence type="ECO:0000313" key="3">
    <source>
        <dbReference type="Proteomes" id="UP000190541"/>
    </source>
</evidence>
<dbReference type="InterPro" id="IPR012910">
    <property type="entry name" value="Plug_dom"/>
</dbReference>
<dbReference type="InterPro" id="IPR023997">
    <property type="entry name" value="TonB-dep_OMP_SusC/RagA_CS"/>
</dbReference>
<gene>
    <name evidence="2" type="ORF">SAMN05660226_00473</name>
</gene>
<dbReference type="STRING" id="623280.SAMN05660226_00473"/>
<protein>
    <submittedName>
        <fullName evidence="2">TonB-dependent outer membrane receptor, SusC/RagA subfamily, signature region</fullName>
    </submittedName>
</protein>
<dbReference type="Gene3D" id="2.170.130.10">
    <property type="entry name" value="TonB-dependent receptor, plug domain"/>
    <property type="match status" value="1"/>
</dbReference>
<dbReference type="InterPro" id="IPR037066">
    <property type="entry name" value="Plug_dom_sf"/>
</dbReference>
<dbReference type="AlphaFoldDB" id="A0A1T5A276"/>
<dbReference type="RefSeq" id="WP_245826779.1">
    <property type="nucleotide sequence ID" value="NZ_FUYS01000001.1"/>
</dbReference>
<evidence type="ECO:0000313" key="2">
    <source>
        <dbReference type="EMBL" id="SKB29050.1"/>
    </source>
</evidence>
<organism evidence="2 3">
    <name type="scientific">Parapedobacter luteus</name>
    <dbReference type="NCBI Taxonomy" id="623280"/>
    <lineage>
        <taxon>Bacteria</taxon>
        <taxon>Pseudomonadati</taxon>
        <taxon>Bacteroidota</taxon>
        <taxon>Sphingobacteriia</taxon>
        <taxon>Sphingobacteriales</taxon>
        <taxon>Sphingobacteriaceae</taxon>
        <taxon>Parapedobacter</taxon>
    </lineage>
</organism>